<protein>
    <submittedName>
        <fullName evidence="1">Uncharacterized protein</fullName>
    </submittedName>
</protein>
<comment type="caution">
    <text evidence="1">The sequence shown here is derived from an EMBL/GenBank/DDBJ whole genome shotgun (WGS) entry which is preliminary data.</text>
</comment>
<accession>A0A645GJ56</accession>
<dbReference type="AlphaFoldDB" id="A0A645GJ56"/>
<sequence length="71" mass="7979">MNVVEGTFEVDIDNHIPLLFGHPHHKSVFCDPCIVYKDVKLSKLLDNIFHNFVGILERGCVGSQGKDLDTI</sequence>
<name>A0A645GJ56_9ZZZZ</name>
<evidence type="ECO:0000313" key="1">
    <source>
        <dbReference type="EMBL" id="MPN26937.1"/>
    </source>
</evidence>
<reference evidence="1" key="1">
    <citation type="submission" date="2019-08" db="EMBL/GenBank/DDBJ databases">
        <authorList>
            <person name="Kucharzyk K."/>
            <person name="Murdoch R.W."/>
            <person name="Higgins S."/>
            <person name="Loffler F."/>
        </authorList>
    </citation>
    <scope>NUCLEOTIDE SEQUENCE</scope>
</reference>
<gene>
    <name evidence="1" type="ORF">SDC9_174363</name>
</gene>
<proteinExistence type="predicted"/>
<organism evidence="1">
    <name type="scientific">bioreactor metagenome</name>
    <dbReference type="NCBI Taxonomy" id="1076179"/>
    <lineage>
        <taxon>unclassified sequences</taxon>
        <taxon>metagenomes</taxon>
        <taxon>ecological metagenomes</taxon>
    </lineage>
</organism>
<dbReference type="EMBL" id="VSSQ01076641">
    <property type="protein sequence ID" value="MPN26937.1"/>
    <property type="molecule type" value="Genomic_DNA"/>
</dbReference>